<dbReference type="AlphaFoldDB" id="A0A6A6RE95"/>
<feature type="transmembrane region" description="Helical" evidence="6">
    <location>
        <begin position="376"/>
        <end position="398"/>
    </location>
</feature>
<evidence type="ECO:0000313" key="9">
    <source>
        <dbReference type="Proteomes" id="UP000799750"/>
    </source>
</evidence>
<evidence type="ECO:0000256" key="2">
    <source>
        <dbReference type="ARBA" id="ARBA00022692"/>
    </source>
</evidence>
<comment type="subcellular location">
    <subcellularLocation>
        <location evidence="1">Membrane</location>
        <topology evidence="1">Multi-pass membrane protein</topology>
    </subcellularLocation>
</comment>
<evidence type="ECO:0000256" key="3">
    <source>
        <dbReference type="ARBA" id="ARBA00022989"/>
    </source>
</evidence>
<evidence type="ECO:0000256" key="6">
    <source>
        <dbReference type="SAM" id="Phobius"/>
    </source>
</evidence>
<dbReference type="PROSITE" id="PS50850">
    <property type="entry name" value="MFS"/>
    <property type="match status" value="1"/>
</dbReference>
<dbReference type="Proteomes" id="UP000799750">
    <property type="component" value="Unassembled WGS sequence"/>
</dbReference>
<keyword evidence="2 6" id="KW-0812">Transmembrane</keyword>
<dbReference type="GO" id="GO:0042908">
    <property type="term" value="P:xenobiotic transport"/>
    <property type="evidence" value="ECO:0007669"/>
    <property type="project" value="UniProtKB-ARBA"/>
</dbReference>
<dbReference type="Pfam" id="PF07690">
    <property type="entry name" value="MFS_1"/>
    <property type="match status" value="1"/>
</dbReference>
<feature type="transmembrane region" description="Helical" evidence="6">
    <location>
        <begin position="40"/>
        <end position="58"/>
    </location>
</feature>
<dbReference type="InterPro" id="IPR020846">
    <property type="entry name" value="MFS_dom"/>
</dbReference>
<protein>
    <submittedName>
        <fullName evidence="8">MFS general substrate transporter</fullName>
    </submittedName>
</protein>
<dbReference type="GO" id="GO:0140115">
    <property type="term" value="P:export across plasma membrane"/>
    <property type="evidence" value="ECO:0007669"/>
    <property type="project" value="UniProtKB-ARBA"/>
</dbReference>
<gene>
    <name evidence="8" type="ORF">BU16DRAFT_449675</name>
</gene>
<dbReference type="InterPro" id="IPR005829">
    <property type="entry name" value="Sugar_transporter_CS"/>
</dbReference>
<dbReference type="FunFam" id="1.20.1250.20:FF:000011">
    <property type="entry name" value="MFS multidrug transporter, putative"/>
    <property type="match status" value="1"/>
</dbReference>
<feature type="transmembrane region" description="Helical" evidence="6">
    <location>
        <begin position="165"/>
        <end position="191"/>
    </location>
</feature>
<feature type="transmembrane region" description="Helical" evidence="6">
    <location>
        <begin position="109"/>
        <end position="128"/>
    </location>
</feature>
<evidence type="ECO:0000259" key="7">
    <source>
        <dbReference type="PROSITE" id="PS50850"/>
    </source>
</evidence>
<dbReference type="GO" id="GO:0005886">
    <property type="term" value="C:plasma membrane"/>
    <property type="evidence" value="ECO:0007669"/>
    <property type="project" value="TreeGrafter"/>
</dbReference>
<dbReference type="EMBL" id="MU004181">
    <property type="protein sequence ID" value="KAF2502736.1"/>
    <property type="molecule type" value="Genomic_DNA"/>
</dbReference>
<sequence>MSAVTGISVATNGTTDPAFEVDFEEGDGADPREWSMLVKCLIIACMSICTTTVVMYSTSYASGIPGMMKTFHIEDETIVVLGLTTYLLGLALGSIVLAPLSEMMGRRPIYLVSLSLFTLLIIPCALTPTLEGILVARFFGAIAGSAMLANAPGTIADLVNEEYRALAFSVWSIGPMNGPVLGPLVGGFIYQNLGWRWTNWVVLMLAGFSTICIACVKETYAPAILRKKAAKARKETGDERWFSRYDNKKELIPLLTENLKRPCIMAVTEPICIFWNLYIAIIYGILYLCFVAYPIVFSDLRGWSPGLTGLGYLGLGIGGLITICCEPLIRRMINAHRKDPTTGKVAPEAMVSVVIIAAISIPVGELIFAWTCTPNVHWVVPIIAGIPFGAGNCAVFIYASNYLVYSYGIYAASALAGNAVLRSIMGGCLPLAGPSLYAKLGPHWAGTFLGLLEVSLIPIPLIFWKYGHRIRKRSVLISRMREDQERAEAKQRKAADRAERTRRREERYGVADAEEKSAAEATKEKEVYEV</sequence>
<dbReference type="OrthoDB" id="3365399at2759"/>
<feature type="transmembrane region" description="Helical" evidence="6">
    <location>
        <begin position="444"/>
        <end position="464"/>
    </location>
</feature>
<reference evidence="8" key="1">
    <citation type="journal article" date="2020" name="Stud. Mycol.">
        <title>101 Dothideomycetes genomes: a test case for predicting lifestyles and emergence of pathogens.</title>
        <authorList>
            <person name="Haridas S."/>
            <person name="Albert R."/>
            <person name="Binder M."/>
            <person name="Bloem J."/>
            <person name="Labutti K."/>
            <person name="Salamov A."/>
            <person name="Andreopoulos B."/>
            <person name="Baker S."/>
            <person name="Barry K."/>
            <person name="Bills G."/>
            <person name="Bluhm B."/>
            <person name="Cannon C."/>
            <person name="Castanera R."/>
            <person name="Culley D."/>
            <person name="Daum C."/>
            <person name="Ezra D."/>
            <person name="Gonzalez J."/>
            <person name="Henrissat B."/>
            <person name="Kuo A."/>
            <person name="Liang C."/>
            <person name="Lipzen A."/>
            <person name="Lutzoni F."/>
            <person name="Magnuson J."/>
            <person name="Mondo S."/>
            <person name="Nolan M."/>
            <person name="Ohm R."/>
            <person name="Pangilinan J."/>
            <person name="Park H.-J."/>
            <person name="Ramirez L."/>
            <person name="Alfaro M."/>
            <person name="Sun H."/>
            <person name="Tritt A."/>
            <person name="Yoshinaga Y."/>
            <person name="Zwiers L.-H."/>
            <person name="Turgeon B."/>
            <person name="Goodwin S."/>
            <person name="Spatafora J."/>
            <person name="Crous P."/>
            <person name="Grigoriev I."/>
        </authorList>
    </citation>
    <scope>NUCLEOTIDE SEQUENCE</scope>
    <source>
        <strain evidence="8">CBS 269.34</strain>
    </source>
</reference>
<keyword evidence="3 6" id="KW-1133">Transmembrane helix</keyword>
<dbReference type="SUPFAM" id="SSF103473">
    <property type="entry name" value="MFS general substrate transporter"/>
    <property type="match status" value="1"/>
</dbReference>
<feature type="transmembrane region" description="Helical" evidence="6">
    <location>
        <begin position="309"/>
        <end position="329"/>
    </location>
</feature>
<keyword evidence="4 6" id="KW-0472">Membrane</keyword>
<dbReference type="CDD" id="cd17323">
    <property type="entry name" value="MFS_Tpo1_MDR_like"/>
    <property type="match status" value="1"/>
</dbReference>
<feature type="transmembrane region" description="Helical" evidence="6">
    <location>
        <begin position="349"/>
        <end position="370"/>
    </location>
</feature>
<dbReference type="GO" id="GO:0022857">
    <property type="term" value="F:transmembrane transporter activity"/>
    <property type="evidence" value="ECO:0007669"/>
    <property type="project" value="InterPro"/>
</dbReference>
<evidence type="ECO:0000313" key="8">
    <source>
        <dbReference type="EMBL" id="KAF2502736.1"/>
    </source>
</evidence>
<dbReference type="InterPro" id="IPR036259">
    <property type="entry name" value="MFS_trans_sf"/>
</dbReference>
<evidence type="ECO:0000256" key="5">
    <source>
        <dbReference type="SAM" id="MobiDB-lite"/>
    </source>
</evidence>
<proteinExistence type="predicted"/>
<feature type="domain" description="Major facilitator superfamily (MFS) profile" evidence="7">
    <location>
        <begin position="36"/>
        <end position="530"/>
    </location>
</feature>
<feature type="region of interest" description="Disordered" evidence="5">
    <location>
        <begin position="483"/>
        <end position="530"/>
    </location>
</feature>
<accession>A0A6A6RE95</accession>
<organism evidence="8 9">
    <name type="scientific">Lophium mytilinum</name>
    <dbReference type="NCBI Taxonomy" id="390894"/>
    <lineage>
        <taxon>Eukaryota</taxon>
        <taxon>Fungi</taxon>
        <taxon>Dikarya</taxon>
        <taxon>Ascomycota</taxon>
        <taxon>Pezizomycotina</taxon>
        <taxon>Dothideomycetes</taxon>
        <taxon>Pleosporomycetidae</taxon>
        <taxon>Mytilinidiales</taxon>
        <taxon>Mytilinidiaceae</taxon>
        <taxon>Lophium</taxon>
    </lineage>
</organism>
<evidence type="ECO:0000256" key="4">
    <source>
        <dbReference type="ARBA" id="ARBA00023136"/>
    </source>
</evidence>
<feature type="transmembrane region" description="Helical" evidence="6">
    <location>
        <begin position="275"/>
        <end position="297"/>
    </location>
</feature>
<feature type="transmembrane region" description="Helical" evidence="6">
    <location>
        <begin position="410"/>
        <end position="432"/>
    </location>
</feature>
<dbReference type="PANTHER" id="PTHR23502:SF12">
    <property type="entry name" value="MULTIDRUG TRANSPORTER, PUTATIVE (AFU_ORTHOLOGUE AFUA_1G06440)-RELATED"/>
    <property type="match status" value="1"/>
</dbReference>
<evidence type="ECO:0000256" key="1">
    <source>
        <dbReference type="ARBA" id="ARBA00004141"/>
    </source>
</evidence>
<feature type="transmembrane region" description="Helical" evidence="6">
    <location>
        <begin position="134"/>
        <end position="153"/>
    </location>
</feature>
<feature type="transmembrane region" description="Helical" evidence="6">
    <location>
        <begin position="78"/>
        <end position="97"/>
    </location>
</feature>
<dbReference type="InterPro" id="IPR011701">
    <property type="entry name" value="MFS"/>
</dbReference>
<name>A0A6A6RE95_9PEZI</name>
<keyword evidence="9" id="KW-1185">Reference proteome</keyword>
<dbReference type="PANTHER" id="PTHR23502">
    <property type="entry name" value="MAJOR FACILITATOR SUPERFAMILY"/>
    <property type="match status" value="1"/>
</dbReference>
<feature type="transmembrane region" description="Helical" evidence="6">
    <location>
        <begin position="197"/>
        <end position="216"/>
    </location>
</feature>
<dbReference type="Gene3D" id="1.20.1250.20">
    <property type="entry name" value="MFS general substrate transporter like domains"/>
    <property type="match status" value="1"/>
</dbReference>
<dbReference type="PROSITE" id="PS00216">
    <property type="entry name" value="SUGAR_TRANSPORT_1"/>
    <property type="match status" value="1"/>
</dbReference>